<dbReference type="SMART" id="SM00408">
    <property type="entry name" value="IGc2"/>
    <property type="match status" value="1"/>
</dbReference>
<dbReference type="InterPro" id="IPR036179">
    <property type="entry name" value="Ig-like_dom_sf"/>
</dbReference>
<dbReference type="SUPFAM" id="SSF48726">
    <property type="entry name" value="Immunoglobulin"/>
    <property type="match status" value="1"/>
</dbReference>
<dbReference type="Proteomes" id="UP000051574">
    <property type="component" value="Unassembled WGS sequence"/>
</dbReference>
<dbReference type="InterPro" id="IPR003598">
    <property type="entry name" value="Ig_sub2"/>
</dbReference>
<dbReference type="OrthoDB" id="6159398at2759"/>
<organism evidence="2 3">
    <name type="scientific">Oryctes borbonicus</name>
    <dbReference type="NCBI Taxonomy" id="1629725"/>
    <lineage>
        <taxon>Eukaryota</taxon>
        <taxon>Metazoa</taxon>
        <taxon>Ecdysozoa</taxon>
        <taxon>Arthropoda</taxon>
        <taxon>Hexapoda</taxon>
        <taxon>Insecta</taxon>
        <taxon>Pterygota</taxon>
        <taxon>Neoptera</taxon>
        <taxon>Endopterygota</taxon>
        <taxon>Coleoptera</taxon>
        <taxon>Polyphaga</taxon>
        <taxon>Scarabaeiformia</taxon>
        <taxon>Scarabaeidae</taxon>
        <taxon>Dynastinae</taxon>
        <taxon>Oryctes</taxon>
    </lineage>
</organism>
<dbReference type="Pfam" id="PF13927">
    <property type="entry name" value="Ig_3"/>
    <property type="match status" value="1"/>
</dbReference>
<dbReference type="InterPro" id="IPR007110">
    <property type="entry name" value="Ig-like_dom"/>
</dbReference>
<dbReference type="Gene3D" id="2.60.40.10">
    <property type="entry name" value="Immunoglobulins"/>
    <property type="match status" value="1"/>
</dbReference>
<name>A0A0T6BDP4_9SCAR</name>
<dbReference type="EMBL" id="LJIG01001465">
    <property type="protein sequence ID" value="KRT85475.1"/>
    <property type="molecule type" value="Genomic_DNA"/>
</dbReference>
<dbReference type="AlphaFoldDB" id="A0A0T6BDP4"/>
<evidence type="ECO:0000259" key="1">
    <source>
        <dbReference type="PROSITE" id="PS50835"/>
    </source>
</evidence>
<keyword evidence="3" id="KW-1185">Reference proteome</keyword>
<evidence type="ECO:0000313" key="2">
    <source>
        <dbReference type="EMBL" id="KRT85475.1"/>
    </source>
</evidence>
<reference evidence="2 3" key="1">
    <citation type="submission" date="2015-09" db="EMBL/GenBank/DDBJ databases">
        <title>Draft genome of the scarab beetle Oryctes borbonicus.</title>
        <authorList>
            <person name="Meyer J.M."/>
            <person name="Markov G.V."/>
            <person name="Baskaran P."/>
            <person name="Herrmann M."/>
            <person name="Sommer R.J."/>
            <person name="Roedelsperger C."/>
        </authorList>
    </citation>
    <scope>NUCLEOTIDE SEQUENCE [LARGE SCALE GENOMIC DNA]</scope>
    <source>
        <strain evidence="2">OB123</strain>
        <tissue evidence="2">Whole animal</tissue>
    </source>
</reference>
<sequence length="118" mass="13226">MDDASLPPRFLMQPETVTARDGESAFLKCPVENAENYGQVWLKDQNTIANGNRSMQPDLYDVFPNRTLLVKNVKPSTTGYYSCTIYISNSKKASLTHKLKLENGAEIVSLRAQNNITQ</sequence>
<protein>
    <submittedName>
        <fullName evidence="2">Immunoglobulin</fullName>
    </submittedName>
</protein>
<feature type="domain" description="Ig-like" evidence="1">
    <location>
        <begin position="8"/>
        <end position="96"/>
    </location>
</feature>
<gene>
    <name evidence="2" type="ORF">AMK59_86</name>
</gene>
<dbReference type="PROSITE" id="PS50835">
    <property type="entry name" value="IG_LIKE"/>
    <property type="match status" value="1"/>
</dbReference>
<evidence type="ECO:0000313" key="3">
    <source>
        <dbReference type="Proteomes" id="UP000051574"/>
    </source>
</evidence>
<dbReference type="InterPro" id="IPR013783">
    <property type="entry name" value="Ig-like_fold"/>
</dbReference>
<proteinExistence type="predicted"/>
<dbReference type="SMART" id="SM00409">
    <property type="entry name" value="IG"/>
    <property type="match status" value="1"/>
</dbReference>
<dbReference type="InterPro" id="IPR003599">
    <property type="entry name" value="Ig_sub"/>
</dbReference>
<accession>A0A0T6BDP4</accession>
<comment type="caution">
    <text evidence="2">The sequence shown here is derived from an EMBL/GenBank/DDBJ whole genome shotgun (WGS) entry which is preliminary data.</text>
</comment>